<accession>A0A8S5P5L5</accession>
<protein>
    <submittedName>
        <fullName evidence="1">Uncharacterized protein</fullName>
    </submittedName>
</protein>
<dbReference type="EMBL" id="BK015325">
    <property type="protein sequence ID" value="DAE01476.1"/>
    <property type="molecule type" value="Genomic_DNA"/>
</dbReference>
<reference evidence="1" key="1">
    <citation type="journal article" date="2021" name="Proc. Natl. Acad. Sci. U.S.A.">
        <title>A Catalog of Tens of Thousands of Viruses from Human Metagenomes Reveals Hidden Associations with Chronic Diseases.</title>
        <authorList>
            <person name="Tisza M.J."/>
            <person name="Buck C.B."/>
        </authorList>
    </citation>
    <scope>NUCLEOTIDE SEQUENCE</scope>
    <source>
        <strain evidence="1">CtQtc11</strain>
    </source>
</reference>
<proteinExistence type="predicted"/>
<name>A0A8S5P5L5_9CAUD</name>
<evidence type="ECO:0000313" key="1">
    <source>
        <dbReference type="EMBL" id="DAE01476.1"/>
    </source>
</evidence>
<organism evidence="1">
    <name type="scientific">Siphoviridae sp. ctQtc11</name>
    <dbReference type="NCBI Taxonomy" id="2825497"/>
    <lineage>
        <taxon>Viruses</taxon>
        <taxon>Duplodnaviria</taxon>
        <taxon>Heunggongvirae</taxon>
        <taxon>Uroviricota</taxon>
        <taxon>Caudoviricetes</taxon>
    </lineage>
</organism>
<sequence>MGRLSTERGHDISDFSLTHMKNNVNRFDFI</sequence>